<comment type="caution">
    <text evidence="1">The sequence shown here is derived from an EMBL/GenBank/DDBJ whole genome shotgun (WGS) entry which is preliminary data.</text>
</comment>
<sequence length="129" mass="15352">KIAIIIKRVAYILNYVRDKILKKNKDAIANYQIRLLLSFLYPEKTTKHNFTTDIFIFHLISHCSSSLVPLFVINEECKRLMIVNSNYHVFCINLKARYFYVLRNKRMKKTCASKLYNDQYFISSSPFID</sequence>
<name>A0A3M7T800_BRAPC</name>
<dbReference type="EMBL" id="REGN01000167">
    <property type="protein sequence ID" value="RNA43978.1"/>
    <property type="molecule type" value="Genomic_DNA"/>
</dbReference>
<gene>
    <name evidence="1" type="ORF">BpHYR1_027303</name>
</gene>
<dbReference type="Proteomes" id="UP000276133">
    <property type="component" value="Unassembled WGS sequence"/>
</dbReference>
<reference evidence="1 2" key="1">
    <citation type="journal article" date="2018" name="Sci. Rep.">
        <title>Genomic signatures of local adaptation to the degree of environmental predictability in rotifers.</title>
        <authorList>
            <person name="Franch-Gras L."/>
            <person name="Hahn C."/>
            <person name="Garcia-Roger E.M."/>
            <person name="Carmona M.J."/>
            <person name="Serra M."/>
            <person name="Gomez A."/>
        </authorList>
    </citation>
    <scope>NUCLEOTIDE SEQUENCE [LARGE SCALE GENOMIC DNA]</scope>
    <source>
        <strain evidence="1">HYR1</strain>
    </source>
</reference>
<evidence type="ECO:0000313" key="1">
    <source>
        <dbReference type="EMBL" id="RNA43978.1"/>
    </source>
</evidence>
<protein>
    <submittedName>
        <fullName evidence="1">Uncharacterized protein</fullName>
    </submittedName>
</protein>
<dbReference type="AlphaFoldDB" id="A0A3M7T800"/>
<keyword evidence="2" id="KW-1185">Reference proteome</keyword>
<organism evidence="1 2">
    <name type="scientific">Brachionus plicatilis</name>
    <name type="common">Marine rotifer</name>
    <name type="synonym">Brachionus muelleri</name>
    <dbReference type="NCBI Taxonomy" id="10195"/>
    <lineage>
        <taxon>Eukaryota</taxon>
        <taxon>Metazoa</taxon>
        <taxon>Spiralia</taxon>
        <taxon>Gnathifera</taxon>
        <taxon>Rotifera</taxon>
        <taxon>Eurotatoria</taxon>
        <taxon>Monogononta</taxon>
        <taxon>Pseudotrocha</taxon>
        <taxon>Ploima</taxon>
        <taxon>Brachionidae</taxon>
        <taxon>Brachionus</taxon>
    </lineage>
</organism>
<feature type="non-terminal residue" evidence="1">
    <location>
        <position position="1"/>
    </location>
</feature>
<proteinExistence type="predicted"/>
<accession>A0A3M7T800</accession>
<evidence type="ECO:0000313" key="2">
    <source>
        <dbReference type="Proteomes" id="UP000276133"/>
    </source>
</evidence>